<feature type="domain" description="Plasmid pRiA4b Orf3-like" evidence="1">
    <location>
        <begin position="175"/>
        <end position="347"/>
    </location>
</feature>
<dbReference type="Pfam" id="PF22016">
    <property type="entry name" value="DUF6933"/>
    <property type="match status" value="1"/>
</dbReference>
<dbReference type="RefSeq" id="WP_200806460.1">
    <property type="nucleotide sequence ID" value="NZ_FUWM01000016.1"/>
</dbReference>
<dbReference type="InterPro" id="IPR053864">
    <property type="entry name" value="DUF6933"/>
</dbReference>
<dbReference type="Gene3D" id="3.10.290.30">
    <property type="entry name" value="MM3350-like"/>
    <property type="match status" value="1"/>
</dbReference>
<organism evidence="3 4">
    <name type="scientific">Selenihalanaerobacter shriftii</name>
    <dbReference type="NCBI Taxonomy" id="142842"/>
    <lineage>
        <taxon>Bacteria</taxon>
        <taxon>Bacillati</taxon>
        <taxon>Bacillota</taxon>
        <taxon>Clostridia</taxon>
        <taxon>Halanaerobiales</taxon>
        <taxon>Halobacteroidaceae</taxon>
        <taxon>Selenihalanaerobacter</taxon>
    </lineage>
</organism>
<dbReference type="SUPFAM" id="SSF159941">
    <property type="entry name" value="MM3350-like"/>
    <property type="match status" value="1"/>
</dbReference>
<dbReference type="Pfam" id="PF07929">
    <property type="entry name" value="PRiA4_ORF3"/>
    <property type="match status" value="1"/>
</dbReference>
<dbReference type="STRING" id="142842.SAMN02745118_01958"/>
<gene>
    <name evidence="3" type="ORF">SAMN02745118_01958</name>
</gene>
<sequence length="362" mass="42804">MLTINCTGKLRKEIDYEIKETSQENRDDFYNWHAHLVTIQRRKAVILMNVATRYSIILYGLKKADFKNLSELITNAIKDNLKAEGIKKFYIDEYMKRIEDINYSKTYSRSILSSINYLKKFIDHGNYELASKSNQDMIELNKENNRIPILQLETAYPIEELRAVFKARMGKSYDKVYRFKISLKGIKPTIWRKIEVPEDYTFWDLHVAIQDAMGWFDYHLHEFKAKVPEGKLQIGIPDQEFGDDVATSWQVKIADYFTEENKTVNYIYDFGDYWQHIIELEEIKPAKKEVDYPICVEGERACPPEDCGGIPGYQRILEILNNPEDEEYERIIEWLEEGYDPDYFDPSAVKFDNPQKRLQKLS</sequence>
<keyword evidence="4" id="KW-1185">Reference proteome</keyword>
<dbReference type="PANTHER" id="PTHR41878:SF1">
    <property type="entry name" value="TNPR PROTEIN"/>
    <property type="match status" value="1"/>
</dbReference>
<feature type="domain" description="DUF6933" evidence="2">
    <location>
        <begin position="3"/>
        <end position="160"/>
    </location>
</feature>
<name>A0A1T4NW94_9FIRM</name>
<evidence type="ECO:0000259" key="2">
    <source>
        <dbReference type="Pfam" id="PF22016"/>
    </source>
</evidence>
<accession>A0A1T4NW94</accession>
<reference evidence="4" key="1">
    <citation type="submission" date="2017-02" db="EMBL/GenBank/DDBJ databases">
        <authorList>
            <person name="Varghese N."/>
            <person name="Submissions S."/>
        </authorList>
    </citation>
    <scope>NUCLEOTIDE SEQUENCE [LARGE SCALE GENOMIC DNA]</scope>
    <source>
        <strain evidence="4">ATCC BAA-73</strain>
    </source>
</reference>
<evidence type="ECO:0000259" key="1">
    <source>
        <dbReference type="Pfam" id="PF07929"/>
    </source>
</evidence>
<evidence type="ECO:0000313" key="4">
    <source>
        <dbReference type="Proteomes" id="UP000190625"/>
    </source>
</evidence>
<evidence type="ECO:0000313" key="3">
    <source>
        <dbReference type="EMBL" id="SJZ83554.1"/>
    </source>
</evidence>
<dbReference type="EMBL" id="FUWM01000016">
    <property type="protein sequence ID" value="SJZ83554.1"/>
    <property type="molecule type" value="Genomic_DNA"/>
</dbReference>
<proteinExistence type="predicted"/>
<dbReference type="Proteomes" id="UP000190625">
    <property type="component" value="Unassembled WGS sequence"/>
</dbReference>
<dbReference type="AlphaFoldDB" id="A0A1T4NW94"/>
<dbReference type="PANTHER" id="PTHR41878">
    <property type="entry name" value="LEXA REPRESSOR-RELATED"/>
    <property type="match status" value="1"/>
</dbReference>
<protein>
    <submittedName>
        <fullName evidence="3">PRiA4b ORF-3-like protein</fullName>
    </submittedName>
</protein>
<dbReference type="InterPro" id="IPR012912">
    <property type="entry name" value="Plasmid_pRiA4b_Orf3-like"/>
</dbReference>
<dbReference type="InterPro" id="IPR024047">
    <property type="entry name" value="MM3350-like_sf"/>
</dbReference>